<evidence type="ECO:0000256" key="1">
    <source>
        <dbReference type="ARBA" id="ARBA00038376"/>
    </source>
</evidence>
<gene>
    <name evidence="3" type="ORF">LTR05_008409</name>
</gene>
<dbReference type="InterPro" id="IPR016040">
    <property type="entry name" value="NAD(P)-bd_dom"/>
</dbReference>
<proteinExistence type="inferred from homology"/>
<evidence type="ECO:0000313" key="3">
    <source>
        <dbReference type="EMBL" id="KAK5080705.1"/>
    </source>
</evidence>
<comment type="caution">
    <text evidence="3">The sequence shown here is derived from an EMBL/GenBank/DDBJ whole genome shotgun (WGS) entry which is preliminary data.</text>
</comment>
<reference evidence="3 4" key="1">
    <citation type="submission" date="2023-08" db="EMBL/GenBank/DDBJ databases">
        <title>Black Yeasts Isolated from many extreme environments.</title>
        <authorList>
            <person name="Coleine C."/>
            <person name="Stajich J.E."/>
            <person name="Selbmann L."/>
        </authorList>
    </citation>
    <scope>NUCLEOTIDE SEQUENCE [LARGE SCALE GENOMIC DNA]</scope>
    <source>
        <strain evidence="3 4">CCFEE 5910</strain>
    </source>
</reference>
<evidence type="ECO:0000259" key="2">
    <source>
        <dbReference type="Pfam" id="PF13460"/>
    </source>
</evidence>
<dbReference type="EMBL" id="JAVRRJ010000012">
    <property type="protein sequence ID" value="KAK5080705.1"/>
    <property type="molecule type" value="Genomic_DNA"/>
</dbReference>
<dbReference type="InterPro" id="IPR051606">
    <property type="entry name" value="Polyketide_Oxido-like"/>
</dbReference>
<protein>
    <recommendedName>
        <fullName evidence="2">NAD(P)-binding domain-containing protein</fullName>
    </recommendedName>
</protein>
<dbReference type="PANTHER" id="PTHR43355">
    <property type="entry name" value="FLAVIN REDUCTASE (NADPH)"/>
    <property type="match status" value="1"/>
</dbReference>
<dbReference type="Pfam" id="PF13460">
    <property type="entry name" value="NAD_binding_10"/>
    <property type="match status" value="1"/>
</dbReference>
<evidence type="ECO:0000313" key="4">
    <source>
        <dbReference type="Proteomes" id="UP001309876"/>
    </source>
</evidence>
<dbReference type="Gene3D" id="3.40.50.720">
    <property type="entry name" value="NAD(P)-binding Rossmann-like Domain"/>
    <property type="match status" value="1"/>
</dbReference>
<dbReference type="SUPFAM" id="SSF51735">
    <property type="entry name" value="NAD(P)-binding Rossmann-fold domains"/>
    <property type="match status" value="1"/>
</dbReference>
<comment type="similarity">
    <text evidence="1">Belongs to the avfA family.</text>
</comment>
<sequence>MSGHPLNIGIIGPAGFTGSYLCLELINRGHTVIGISRNPHTLGQHERYLARAADVNSLSIESLAQTFKDVDVLINAYGPHSAGHEALKYMPFLEVTRKIILAARHANVGYFVMVGGCGSLYMPGIGFQSVLENKPWWISYRRAIADSEAHTSYMEERLGPMGSALRAYRNARMEENRGHGSAKSREVIDSYEQAVAKNDDALVFVTACRTTFMFFDGNTSFRWTFVSPSALYRPGKRTGRYQVWYDRLPVRGDANDPTNLDGRLLGISAADLAVAIADEVEKPTKVGRHWSASGDLSDDTPTASYVTLSRVSTQNSHI</sequence>
<dbReference type="PANTHER" id="PTHR43355:SF2">
    <property type="entry name" value="FLAVIN REDUCTASE (NADPH)"/>
    <property type="match status" value="1"/>
</dbReference>
<accession>A0AAN7PSC2</accession>
<keyword evidence="4" id="KW-1185">Reference proteome</keyword>
<dbReference type="Proteomes" id="UP001309876">
    <property type="component" value="Unassembled WGS sequence"/>
</dbReference>
<feature type="domain" description="NAD(P)-binding" evidence="2">
    <location>
        <begin position="14"/>
        <end position="121"/>
    </location>
</feature>
<dbReference type="GO" id="GO:0016646">
    <property type="term" value="F:oxidoreductase activity, acting on the CH-NH group of donors, NAD or NADP as acceptor"/>
    <property type="evidence" value="ECO:0007669"/>
    <property type="project" value="TreeGrafter"/>
</dbReference>
<name>A0AAN7PSC2_9EURO</name>
<dbReference type="InterPro" id="IPR036291">
    <property type="entry name" value="NAD(P)-bd_dom_sf"/>
</dbReference>
<dbReference type="AlphaFoldDB" id="A0AAN7PSC2"/>
<organism evidence="3 4">
    <name type="scientific">Lithohypha guttulata</name>
    <dbReference type="NCBI Taxonomy" id="1690604"/>
    <lineage>
        <taxon>Eukaryota</taxon>
        <taxon>Fungi</taxon>
        <taxon>Dikarya</taxon>
        <taxon>Ascomycota</taxon>
        <taxon>Pezizomycotina</taxon>
        <taxon>Eurotiomycetes</taxon>
        <taxon>Chaetothyriomycetidae</taxon>
        <taxon>Chaetothyriales</taxon>
        <taxon>Trichomeriaceae</taxon>
        <taxon>Lithohypha</taxon>
    </lineage>
</organism>